<proteinExistence type="inferred from homology"/>
<dbReference type="OMA" id="NINAKYQ"/>
<keyword evidence="3" id="KW-0687">Ribonucleoprotein</keyword>
<dbReference type="EMBL" id="GL883029">
    <property type="protein sequence ID" value="EGG13839.1"/>
    <property type="molecule type" value="Genomic_DNA"/>
</dbReference>
<dbReference type="KEGG" id="dfa:DFA_11600"/>
<evidence type="ECO:0000313" key="4">
    <source>
        <dbReference type="Proteomes" id="UP000007797"/>
    </source>
</evidence>
<accession>F4QDP2</accession>
<evidence type="ECO:0000259" key="2">
    <source>
        <dbReference type="Pfam" id="PF01778"/>
    </source>
</evidence>
<dbReference type="OrthoDB" id="270284at2759"/>
<dbReference type="Proteomes" id="UP000007797">
    <property type="component" value="Unassembled WGS sequence"/>
</dbReference>
<dbReference type="STRING" id="1054147.F4QDP2"/>
<dbReference type="GO" id="GO:0005634">
    <property type="term" value="C:nucleus"/>
    <property type="evidence" value="ECO:0007669"/>
    <property type="project" value="TreeGrafter"/>
</dbReference>
<evidence type="ECO:0000256" key="1">
    <source>
        <dbReference type="ARBA" id="ARBA00034127"/>
    </source>
</evidence>
<dbReference type="PANTHER" id="PTHR13349">
    <property type="entry name" value="TRANSLATION MACHINERY-ASSOCIATED PROTEIN 16"/>
    <property type="match status" value="1"/>
</dbReference>
<name>F4QDP2_CACFS</name>
<dbReference type="PANTHER" id="PTHR13349:SF2">
    <property type="entry name" value="TRANSLATION MACHINERY-ASSOCIATED PROTEIN 16"/>
    <property type="match status" value="1"/>
</dbReference>
<organism evidence="3 4">
    <name type="scientific">Cavenderia fasciculata</name>
    <name type="common">Slime mold</name>
    <name type="synonym">Dictyostelium fasciculatum</name>
    <dbReference type="NCBI Taxonomy" id="261658"/>
    <lineage>
        <taxon>Eukaryota</taxon>
        <taxon>Amoebozoa</taxon>
        <taxon>Evosea</taxon>
        <taxon>Eumycetozoa</taxon>
        <taxon>Dictyostelia</taxon>
        <taxon>Acytosteliales</taxon>
        <taxon>Cavenderiaceae</taxon>
        <taxon>Cavenderia</taxon>
    </lineage>
</organism>
<dbReference type="Gene3D" id="3.30.390.110">
    <property type="match status" value="1"/>
</dbReference>
<evidence type="ECO:0000313" key="3">
    <source>
        <dbReference type="EMBL" id="EGG13839.1"/>
    </source>
</evidence>
<sequence>MSDRKVIHPLSRKAKYLAKEGFREMHKKNQKEDRNKKNHIMYHKVNWFKEHMIADKKQYTERDMSRLIEQFIKRNDAELGDIDREHKNVNRSNKLDILISLRDSELKQFHGEGVTAPDLTKIKNVQWLKQWDGNVAVISQQVTFKKFKSVEEKDDEIVPKPETETTTTTTTTNDQDKIQEHYNKLVFLVRDHLQKREASIYRVLIGEMSDLIFQIVKHNHAFRKVSNGKVLSAEPGNLRNVNSVKHSAFARSKNIDITTDKNGKVVVAIKSKASKVSPAKAFTKIPTNTSSYRATAKTIKNLVREYKTPELRFSALGRFHRLFKASRNAAANKKAATIAAKN</sequence>
<dbReference type="GO" id="GO:0005840">
    <property type="term" value="C:ribosome"/>
    <property type="evidence" value="ECO:0007669"/>
    <property type="project" value="UniProtKB-KW"/>
</dbReference>
<dbReference type="InterPro" id="IPR038356">
    <property type="entry name" value="Tma16_sf"/>
</dbReference>
<feature type="domain" description="Ribosomal eL28/Mak16" evidence="2">
    <location>
        <begin position="211"/>
        <end position="324"/>
    </location>
</feature>
<comment type="similarity">
    <text evidence="1">Belongs to the TMA16 family.</text>
</comment>
<keyword evidence="3" id="KW-0689">Ribosomal protein</keyword>
<dbReference type="Pfam" id="PF01778">
    <property type="entry name" value="Ribosomal_L28e"/>
    <property type="match status" value="1"/>
</dbReference>
<gene>
    <name evidence="3" type="primary">rpl28</name>
    <name evidence="3" type="ORF">DFA_11600</name>
</gene>
<dbReference type="GeneID" id="14865759"/>
<protein>
    <submittedName>
        <fullName evidence="3">S60 ribosomal protein L28</fullName>
    </submittedName>
</protein>
<dbReference type="RefSeq" id="XP_004350547.1">
    <property type="nucleotide sequence ID" value="XM_004350496.1"/>
</dbReference>
<dbReference type="InterPro" id="IPR021346">
    <property type="entry name" value="Tma16"/>
</dbReference>
<dbReference type="Pfam" id="PF11176">
    <property type="entry name" value="Tma16"/>
    <property type="match status" value="1"/>
</dbReference>
<dbReference type="Gene3D" id="1.20.1440.170">
    <property type="entry name" value="Translation machinery-associated protein 16-like"/>
    <property type="match status" value="1"/>
</dbReference>
<dbReference type="InterPro" id="IPR029004">
    <property type="entry name" value="Ribosomal_eL28/Mak16"/>
</dbReference>
<reference evidence="4" key="1">
    <citation type="journal article" date="2011" name="Genome Res.">
        <title>Phylogeny-wide analysis of social amoeba genomes highlights ancient origins for complex intercellular communication.</title>
        <authorList>
            <person name="Heidel A.J."/>
            <person name="Lawal H.M."/>
            <person name="Felder M."/>
            <person name="Schilde C."/>
            <person name="Helps N.R."/>
            <person name="Tunggal B."/>
            <person name="Rivero F."/>
            <person name="John U."/>
            <person name="Schleicher M."/>
            <person name="Eichinger L."/>
            <person name="Platzer M."/>
            <person name="Noegel A.A."/>
            <person name="Schaap P."/>
            <person name="Gloeckner G."/>
        </authorList>
    </citation>
    <scope>NUCLEOTIDE SEQUENCE [LARGE SCALE GENOMIC DNA]</scope>
    <source>
        <strain evidence="4">SH3</strain>
    </source>
</reference>
<keyword evidence="4" id="KW-1185">Reference proteome</keyword>
<dbReference type="AlphaFoldDB" id="F4QDP2"/>